<evidence type="ECO:0000313" key="2">
    <source>
        <dbReference type="EMBL" id="PKK77826.1"/>
    </source>
</evidence>
<keyword evidence="1" id="KW-1133">Transmembrane helix</keyword>
<dbReference type="VEuPathDB" id="FungiDB:RhiirFUN_024009"/>
<name>A0A2N1NV99_9GLOM</name>
<organism evidence="2 3">
    <name type="scientific">Rhizophagus irregularis</name>
    <dbReference type="NCBI Taxonomy" id="588596"/>
    <lineage>
        <taxon>Eukaryota</taxon>
        <taxon>Fungi</taxon>
        <taxon>Fungi incertae sedis</taxon>
        <taxon>Mucoromycota</taxon>
        <taxon>Glomeromycotina</taxon>
        <taxon>Glomeromycetes</taxon>
        <taxon>Glomerales</taxon>
        <taxon>Glomeraceae</taxon>
        <taxon>Rhizophagus</taxon>
    </lineage>
</organism>
<dbReference type="Proteomes" id="UP000233469">
    <property type="component" value="Unassembled WGS sequence"/>
</dbReference>
<keyword evidence="1" id="KW-0472">Membrane</keyword>
<comment type="caution">
    <text evidence="2">The sequence shown here is derived from an EMBL/GenBank/DDBJ whole genome shotgun (WGS) entry which is preliminary data.</text>
</comment>
<sequence>MQCIYFMTKKYLALSVYPDLYKLIDFHRKNFEVMKLYDTSEILQSPSLLTKDLPLESNEYESHLSNTSAKEMEEVIVYVIEKALCEEIRSSNHWSIMIDETNSITDEKHLAVVSRHILHNVPIIRYLEMINLDELTAEAIAFDLKSFIIAKGLKVKILLHFDSDGAATLISMKKVLLNDLKRLILLLYLFIVLHIDYILPEKISRNIFHILIIMKPV</sequence>
<evidence type="ECO:0000256" key="1">
    <source>
        <dbReference type="SAM" id="Phobius"/>
    </source>
</evidence>
<dbReference type="PANTHER" id="PTHR46880:SF5">
    <property type="entry name" value="DUF4371 DOMAIN-CONTAINING PROTEIN"/>
    <property type="match status" value="1"/>
</dbReference>
<gene>
    <name evidence="2" type="ORF">RhiirC2_807352</name>
</gene>
<proteinExistence type="predicted"/>
<dbReference type="EMBL" id="LLXL01000110">
    <property type="protein sequence ID" value="PKK77826.1"/>
    <property type="molecule type" value="Genomic_DNA"/>
</dbReference>
<protein>
    <recommendedName>
        <fullName evidence="4">DUF4371 domain-containing protein</fullName>
    </recommendedName>
</protein>
<feature type="transmembrane region" description="Helical" evidence="1">
    <location>
        <begin position="183"/>
        <end position="199"/>
    </location>
</feature>
<dbReference type="VEuPathDB" id="FungiDB:FUN_005712"/>
<reference evidence="2 3" key="1">
    <citation type="submission" date="2016-04" db="EMBL/GenBank/DDBJ databases">
        <title>Genome analyses suggest a sexual origin of heterokaryosis in a supposedly ancient asexual fungus.</title>
        <authorList>
            <person name="Ropars J."/>
            <person name="Sedzielewska K."/>
            <person name="Noel J."/>
            <person name="Charron P."/>
            <person name="Farinelli L."/>
            <person name="Marton T."/>
            <person name="Kruger M."/>
            <person name="Pelin A."/>
            <person name="Brachmann A."/>
            <person name="Corradi N."/>
        </authorList>
    </citation>
    <scope>NUCLEOTIDE SEQUENCE [LARGE SCALE GENOMIC DNA]</scope>
    <source>
        <strain evidence="2 3">C2</strain>
    </source>
</reference>
<evidence type="ECO:0008006" key="4">
    <source>
        <dbReference type="Google" id="ProtNLM"/>
    </source>
</evidence>
<dbReference type="VEuPathDB" id="FungiDB:RhiirA1_509095"/>
<dbReference type="AlphaFoldDB" id="A0A2N1NV99"/>
<keyword evidence="1" id="KW-0812">Transmembrane</keyword>
<accession>A0A2N1NV99</accession>
<dbReference type="PANTHER" id="PTHR46880">
    <property type="entry name" value="RAS-ASSOCIATING DOMAIN-CONTAINING PROTEIN"/>
    <property type="match status" value="1"/>
</dbReference>
<evidence type="ECO:0000313" key="3">
    <source>
        <dbReference type="Proteomes" id="UP000233469"/>
    </source>
</evidence>
<reference evidence="2 3" key="2">
    <citation type="submission" date="2017-10" db="EMBL/GenBank/DDBJ databases">
        <title>Extensive intraspecific genome diversity in a model arbuscular mycorrhizal fungus.</title>
        <authorList>
            <person name="Chen E.C.H."/>
            <person name="Morin E."/>
            <person name="Baudet D."/>
            <person name="Noel J."/>
            <person name="Ndikumana S."/>
            <person name="Charron P."/>
            <person name="St-Onge C."/>
            <person name="Giorgi J."/>
            <person name="Grigoriev I.V."/>
            <person name="Roux C."/>
            <person name="Martin F.M."/>
            <person name="Corradi N."/>
        </authorList>
    </citation>
    <scope>NUCLEOTIDE SEQUENCE [LARGE SCALE GENOMIC DNA]</scope>
    <source>
        <strain evidence="2 3">C2</strain>
    </source>
</reference>